<evidence type="ECO:0000256" key="1">
    <source>
        <dbReference type="ARBA" id="ARBA00022741"/>
    </source>
</evidence>
<dbReference type="GO" id="GO:0005524">
    <property type="term" value="F:ATP binding"/>
    <property type="evidence" value="ECO:0007669"/>
    <property type="project" value="UniProtKB-KW"/>
</dbReference>
<organism evidence="4 5">
    <name type="scientific">Candidatus Scatoplasma merdavium</name>
    <dbReference type="NCBI Taxonomy" id="2840932"/>
    <lineage>
        <taxon>Bacteria</taxon>
        <taxon>Bacillati</taxon>
        <taxon>Bacillota</taxon>
        <taxon>Bacilli</taxon>
        <taxon>Bacillales</taxon>
        <taxon>Candidatus Scatoplasma</taxon>
    </lineage>
</organism>
<evidence type="ECO:0000256" key="2">
    <source>
        <dbReference type="ARBA" id="ARBA00022840"/>
    </source>
</evidence>
<dbReference type="GO" id="GO:0016887">
    <property type="term" value="F:ATP hydrolysis activity"/>
    <property type="evidence" value="ECO:0007669"/>
    <property type="project" value="InterPro"/>
</dbReference>
<dbReference type="AlphaFoldDB" id="A0A9D9DAL1"/>
<dbReference type="InterPro" id="IPR003439">
    <property type="entry name" value="ABC_transporter-like_ATP-bd"/>
</dbReference>
<dbReference type="InterPro" id="IPR003593">
    <property type="entry name" value="AAA+_ATPase"/>
</dbReference>
<proteinExistence type="predicted"/>
<dbReference type="InterPro" id="IPR027417">
    <property type="entry name" value="P-loop_NTPase"/>
</dbReference>
<gene>
    <name evidence="4" type="ORF">IAC78_03870</name>
</gene>
<dbReference type="SUPFAM" id="SSF52540">
    <property type="entry name" value="P-loop containing nucleoside triphosphate hydrolases"/>
    <property type="match status" value="1"/>
</dbReference>
<evidence type="ECO:0000313" key="5">
    <source>
        <dbReference type="Proteomes" id="UP000823629"/>
    </source>
</evidence>
<reference evidence="4" key="1">
    <citation type="submission" date="2020-10" db="EMBL/GenBank/DDBJ databases">
        <authorList>
            <person name="Gilroy R."/>
        </authorList>
    </citation>
    <scope>NUCLEOTIDE SEQUENCE</scope>
    <source>
        <strain evidence="4">1748</strain>
    </source>
</reference>
<dbReference type="Proteomes" id="UP000823629">
    <property type="component" value="Unassembled WGS sequence"/>
</dbReference>
<comment type="caution">
    <text evidence="4">The sequence shown here is derived from an EMBL/GenBank/DDBJ whole genome shotgun (WGS) entry which is preliminary data.</text>
</comment>
<dbReference type="PANTHER" id="PTHR42798:SF2">
    <property type="entry name" value="ABC TRANSPORTER ATP-BINDING PROTEIN MG467-RELATED"/>
    <property type="match status" value="1"/>
</dbReference>
<feature type="domain" description="ABC transporter" evidence="3">
    <location>
        <begin position="2"/>
        <end position="181"/>
    </location>
</feature>
<protein>
    <submittedName>
        <fullName evidence="4">ABC transporter ATP-binding protein</fullName>
    </submittedName>
</protein>
<keyword evidence="2 4" id="KW-0067">ATP-binding</keyword>
<evidence type="ECO:0000259" key="3">
    <source>
        <dbReference type="PROSITE" id="PS50893"/>
    </source>
</evidence>
<dbReference type="PROSITE" id="PS00211">
    <property type="entry name" value="ABC_TRANSPORTER_1"/>
    <property type="match status" value="1"/>
</dbReference>
<dbReference type="EMBL" id="JADING010000111">
    <property type="protein sequence ID" value="MBO8414586.1"/>
    <property type="molecule type" value="Genomic_DNA"/>
</dbReference>
<feature type="non-terminal residue" evidence="4">
    <location>
        <position position="181"/>
    </location>
</feature>
<dbReference type="PANTHER" id="PTHR42798">
    <property type="entry name" value="LIPOPROTEIN-RELEASING SYSTEM ATP-BINDING PROTEIN LOLD"/>
    <property type="match status" value="1"/>
</dbReference>
<name>A0A9D9DAL1_9BACL</name>
<dbReference type="SMART" id="SM00382">
    <property type="entry name" value="AAA"/>
    <property type="match status" value="1"/>
</dbReference>
<dbReference type="PROSITE" id="PS50893">
    <property type="entry name" value="ABC_TRANSPORTER_2"/>
    <property type="match status" value="1"/>
</dbReference>
<dbReference type="Gene3D" id="3.40.50.300">
    <property type="entry name" value="P-loop containing nucleotide triphosphate hydrolases"/>
    <property type="match status" value="1"/>
</dbReference>
<dbReference type="Pfam" id="PF00005">
    <property type="entry name" value="ABC_tran"/>
    <property type="match status" value="1"/>
</dbReference>
<sequence length="181" mass="20216">MVELKHISKSFYLKDKRKVEVLKDVSVLFPSSSLSFILGKSGSGKTTLLDIVGCLLTPDQGEVYINDHKIDYSSNKSLFNARSNLISFVFQDYNLLEDFTIEDNLQIAGLSSQEEVDSLLKKVGLFEKKGTEVRMLSGGEKQRLAIARALGRNTELILLDEPTGNLDKENSKAVMELLKEL</sequence>
<reference evidence="4" key="2">
    <citation type="journal article" date="2021" name="PeerJ">
        <title>Extensive microbial diversity within the chicken gut microbiome revealed by metagenomics and culture.</title>
        <authorList>
            <person name="Gilroy R."/>
            <person name="Ravi A."/>
            <person name="Getino M."/>
            <person name="Pursley I."/>
            <person name="Horton D.L."/>
            <person name="Alikhan N.F."/>
            <person name="Baker D."/>
            <person name="Gharbi K."/>
            <person name="Hall N."/>
            <person name="Watson M."/>
            <person name="Adriaenssens E.M."/>
            <person name="Foster-Nyarko E."/>
            <person name="Jarju S."/>
            <person name="Secka A."/>
            <person name="Antonio M."/>
            <person name="Oren A."/>
            <person name="Chaudhuri R.R."/>
            <person name="La Ragione R."/>
            <person name="Hildebrand F."/>
            <person name="Pallen M.J."/>
        </authorList>
    </citation>
    <scope>NUCLEOTIDE SEQUENCE</scope>
    <source>
        <strain evidence="4">1748</strain>
    </source>
</reference>
<keyword evidence="1" id="KW-0547">Nucleotide-binding</keyword>
<evidence type="ECO:0000313" key="4">
    <source>
        <dbReference type="EMBL" id="MBO8414586.1"/>
    </source>
</evidence>
<accession>A0A9D9DAL1</accession>
<dbReference type="InterPro" id="IPR017871">
    <property type="entry name" value="ABC_transporter-like_CS"/>
</dbReference>